<dbReference type="Gene3D" id="1.25.40.390">
    <property type="match status" value="1"/>
</dbReference>
<feature type="domain" description="RagB/SusD" evidence="6">
    <location>
        <begin position="320"/>
        <end position="404"/>
    </location>
</feature>
<evidence type="ECO:0000256" key="5">
    <source>
        <dbReference type="ARBA" id="ARBA00023237"/>
    </source>
</evidence>
<dbReference type="Proteomes" id="UP000279089">
    <property type="component" value="Unassembled WGS sequence"/>
</dbReference>
<dbReference type="AlphaFoldDB" id="A0A3N4MJK3"/>
<evidence type="ECO:0000313" key="7">
    <source>
        <dbReference type="EMBL" id="RPD42246.1"/>
    </source>
</evidence>
<evidence type="ECO:0000256" key="1">
    <source>
        <dbReference type="ARBA" id="ARBA00004442"/>
    </source>
</evidence>
<accession>A0A3N4MJK3</accession>
<gene>
    <name evidence="7" type="ORF">EG028_03440</name>
</gene>
<evidence type="ECO:0000256" key="2">
    <source>
        <dbReference type="ARBA" id="ARBA00006275"/>
    </source>
</evidence>
<evidence type="ECO:0000259" key="6">
    <source>
        <dbReference type="Pfam" id="PF07980"/>
    </source>
</evidence>
<evidence type="ECO:0000313" key="8">
    <source>
        <dbReference type="Proteomes" id="UP000279089"/>
    </source>
</evidence>
<comment type="similarity">
    <text evidence="2">Belongs to the SusD family.</text>
</comment>
<keyword evidence="3" id="KW-0732">Signal</keyword>
<dbReference type="GO" id="GO:0009279">
    <property type="term" value="C:cell outer membrane"/>
    <property type="evidence" value="ECO:0007669"/>
    <property type="project" value="UniProtKB-SubCell"/>
</dbReference>
<dbReference type="OrthoDB" id="9794888at2"/>
<comment type="caution">
    <text evidence="7">The sequence shown here is derived from an EMBL/GenBank/DDBJ whole genome shotgun (WGS) entry which is preliminary data.</text>
</comment>
<comment type="subcellular location">
    <subcellularLocation>
        <location evidence="1">Cell outer membrane</location>
    </subcellularLocation>
</comment>
<evidence type="ECO:0000256" key="4">
    <source>
        <dbReference type="ARBA" id="ARBA00023136"/>
    </source>
</evidence>
<name>A0A3N4MJK3_9BACT</name>
<dbReference type="SUPFAM" id="SSF48452">
    <property type="entry name" value="TPR-like"/>
    <property type="match status" value="1"/>
</dbReference>
<keyword evidence="4" id="KW-0472">Membrane</keyword>
<keyword evidence="5" id="KW-0998">Cell outer membrane</keyword>
<organism evidence="7 8">
    <name type="scientific">Chitinophaga barathri</name>
    <dbReference type="NCBI Taxonomy" id="1647451"/>
    <lineage>
        <taxon>Bacteria</taxon>
        <taxon>Pseudomonadati</taxon>
        <taxon>Bacteroidota</taxon>
        <taxon>Chitinophagia</taxon>
        <taxon>Chitinophagales</taxon>
        <taxon>Chitinophagaceae</taxon>
        <taxon>Chitinophaga</taxon>
    </lineage>
</organism>
<sequence>MKQHSILLFSAMLLGLGACQKGEIPNLNTPVASAIIANGTKEQIDNLAVAMESGMRPTLNTYFDAIGLQGREIYRFSGSEPRYTTELMGTSPLDNNTFYTTNPWASRYRVVRQANTLIDAVNASSRLSANEKKGYLGYAKTIMAYQLLITLNMQYTNGIRTDVKDPNKLGPIKGYPESLTDIANMLNEGLTDLTGSEIVFPVTIVTDVTPLKLQRFNRSLAARVAVYRQQWAEALTALNGSSFDLNGDINAGYVHIFSANSGDQLNPVFLPQNNSGENRLAHPSYALQIAPGDDRIGKATLRTATASLDGLSSNRDVWIHRSNTAPVYIIRNEELILIYAEAKIQLNQLPDAIVALNRVRIAHGLPAYAGASNQPALITEMLNQRRWSLFAEGHRWIDMRRYNRLNQLPNDRPGDKVWDKFPIPLPESNQ</sequence>
<proteinExistence type="inferred from homology"/>
<dbReference type="RefSeq" id="WP_120515609.1">
    <property type="nucleotide sequence ID" value="NZ_QXZY01000003.1"/>
</dbReference>
<evidence type="ECO:0000256" key="3">
    <source>
        <dbReference type="ARBA" id="ARBA00022729"/>
    </source>
</evidence>
<dbReference type="Pfam" id="PF07980">
    <property type="entry name" value="SusD_RagB"/>
    <property type="match status" value="1"/>
</dbReference>
<dbReference type="EMBL" id="RMBX01000002">
    <property type="protein sequence ID" value="RPD42246.1"/>
    <property type="molecule type" value="Genomic_DNA"/>
</dbReference>
<keyword evidence="8" id="KW-1185">Reference proteome</keyword>
<reference evidence="8" key="1">
    <citation type="submission" date="2018-11" db="EMBL/GenBank/DDBJ databases">
        <title>Chitinophaga lutea sp.nov., isolate from arsenic contaminated soil.</title>
        <authorList>
            <person name="Zong Y."/>
        </authorList>
    </citation>
    <scope>NUCLEOTIDE SEQUENCE [LARGE SCALE GENOMIC DNA]</scope>
    <source>
        <strain evidence="8">YLT18</strain>
    </source>
</reference>
<protein>
    <submittedName>
        <fullName evidence="7">RagB/SusD family nutrient uptake outer membrane protein</fullName>
    </submittedName>
</protein>
<dbReference type="InterPro" id="IPR011990">
    <property type="entry name" value="TPR-like_helical_dom_sf"/>
</dbReference>
<dbReference type="InterPro" id="IPR012944">
    <property type="entry name" value="SusD_RagB_dom"/>
</dbReference>
<dbReference type="CDD" id="cd08977">
    <property type="entry name" value="SusD"/>
    <property type="match status" value="1"/>
</dbReference>
<dbReference type="PROSITE" id="PS51257">
    <property type="entry name" value="PROKAR_LIPOPROTEIN"/>
    <property type="match status" value="1"/>
</dbReference>